<evidence type="ECO:0000313" key="1">
    <source>
        <dbReference type="EMBL" id="KAG9957434.1"/>
    </source>
</evidence>
<reference evidence="1" key="2">
    <citation type="submission" date="2021-08" db="EMBL/GenBank/DDBJ databases">
        <authorList>
            <person name="Gostincar C."/>
            <person name="Sun X."/>
            <person name="Song Z."/>
            <person name="Gunde-Cimerman N."/>
        </authorList>
    </citation>
    <scope>NUCLEOTIDE SEQUENCE</scope>
    <source>
        <strain evidence="1">EXF-9298</strain>
    </source>
</reference>
<protein>
    <submittedName>
        <fullName evidence="1">Uncharacterized protein</fullName>
    </submittedName>
</protein>
<accession>A0A9P8FAS9</accession>
<dbReference type="EMBL" id="JAHFXS010004118">
    <property type="protein sequence ID" value="KAG9957434.1"/>
    <property type="molecule type" value="Genomic_DNA"/>
</dbReference>
<feature type="non-terminal residue" evidence="1">
    <location>
        <position position="1"/>
    </location>
</feature>
<organism evidence="1 2">
    <name type="scientific">Aureobasidium melanogenum</name>
    <name type="common">Aureobasidium pullulans var. melanogenum</name>
    <dbReference type="NCBI Taxonomy" id="46634"/>
    <lineage>
        <taxon>Eukaryota</taxon>
        <taxon>Fungi</taxon>
        <taxon>Dikarya</taxon>
        <taxon>Ascomycota</taxon>
        <taxon>Pezizomycotina</taxon>
        <taxon>Dothideomycetes</taxon>
        <taxon>Dothideomycetidae</taxon>
        <taxon>Dothideales</taxon>
        <taxon>Saccotheciaceae</taxon>
        <taxon>Aureobasidium</taxon>
    </lineage>
</organism>
<keyword evidence="2" id="KW-1185">Reference proteome</keyword>
<comment type="caution">
    <text evidence="1">The sequence shown here is derived from an EMBL/GenBank/DDBJ whole genome shotgun (WGS) entry which is preliminary data.</text>
</comment>
<proteinExistence type="predicted"/>
<gene>
    <name evidence="1" type="ORF">KCU98_g17124</name>
</gene>
<reference evidence="1" key="1">
    <citation type="journal article" date="2021" name="J Fungi (Basel)">
        <title>Virulence traits and population genomics of the black yeast Aureobasidium melanogenum.</title>
        <authorList>
            <person name="Cernosa A."/>
            <person name="Sun X."/>
            <person name="Gostincar C."/>
            <person name="Fang C."/>
            <person name="Gunde-Cimerman N."/>
            <person name="Song Z."/>
        </authorList>
    </citation>
    <scope>NUCLEOTIDE SEQUENCE</scope>
    <source>
        <strain evidence="1">EXF-9298</strain>
    </source>
</reference>
<name>A0A9P8FAS9_AURME</name>
<evidence type="ECO:0000313" key="2">
    <source>
        <dbReference type="Proteomes" id="UP000729357"/>
    </source>
</evidence>
<sequence length="89" mass="9608">MPSVQFYLLGQDPSTGHEIEVNSSEVSDYDSLRHLVAGYFAVLEPSGIDFSVDNNTLEDVSEVINSQQPVAITIDGKQVRDVPGPAGFP</sequence>
<dbReference type="Proteomes" id="UP000729357">
    <property type="component" value="Unassembled WGS sequence"/>
</dbReference>
<dbReference type="AlphaFoldDB" id="A0A9P8FAS9"/>